<reference evidence="2 3" key="1">
    <citation type="submission" date="2018-03" db="EMBL/GenBank/DDBJ databases">
        <authorList>
            <person name="Keele B.F."/>
        </authorList>
    </citation>
    <scope>NUCLEOTIDE SEQUENCE [LARGE SCALE GENOMIC DNA]</scope>
    <source>
        <strain evidence="2 3">CeCT 8812</strain>
    </source>
</reference>
<protein>
    <submittedName>
        <fullName evidence="2">Uncharacterized protein</fullName>
    </submittedName>
</protein>
<feature type="region of interest" description="Disordered" evidence="1">
    <location>
        <begin position="132"/>
        <end position="212"/>
    </location>
</feature>
<sequence>MVDCVHMNEPHHESASTLFERRRTVPIHSPQPSTDIAQLPPETNDEPGANPSEPVRTGSEPVEIAEVWLTVEDALAYCSEQGLSRTAKTLRKWAERSYKIPEGEVVSDREDTIWGRYRWKIERSSLERKVAEELGRERQNQGAPVQTSAHQSDEVRSKEAEMPSSHPSEPVRTSANTHTVSLSEKPNRSLNASAANSTAQVRTGSNGEVTEDAAQMDLATLRAENRELRAQQKRDRDEIAFLRDEVTFNRSLKTDLAQNSHRLLETLETMAIGGRLERPASQVPVAATRYQHQDRESDEV</sequence>
<name>A0A2R8ACQ3_9RHOB</name>
<feature type="region of interest" description="Disordered" evidence="1">
    <location>
        <begin position="275"/>
        <end position="300"/>
    </location>
</feature>
<proteinExistence type="predicted"/>
<feature type="compositionally biased region" description="Basic and acidic residues" evidence="1">
    <location>
        <begin position="291"/>
        <end position="300"/>
    </location>
</feature>
<organism evidence="2 3">
    <name type="scientific">Pontivivens insulae</name>
    <dbReference type="NCBI Taxonomy" id="1639689"/>
    <lineage>
        <taxon>Bacteria</taxon>
        <taxon>Pseudomonadati</taxon>
        <taxon>Pseudomonadota</taxon>
        <taxon>Alphaproteobacteria</taxon>
        <taxon>Rhodobacterales</taxon>
        <taxon>Paracoccaceae</taxon>
        <taxon>Pontivivens</taxon>
    </lineage>
</organism>
<evidence type="ECO:0000313" key="3">
    <source>
        <dbReference type="Proteomes" id="UP000244932"/>
    </source>
</evidence>
<dbReference type="EMBL" id="OMKW01000003">
    <property type="protein sequence ID" value="SPF29999.1"/>
    <property type="molecule type" value="Genomic_DNA"/>
</dbReference>
<feature type="compositionally biased region" description="Polar residues" evidence="1">
    <location>
        <begin position="140"/>
        <end position="150"/>
    </location>
</feature>
<feature type="compositionally biased region" description="Polar residues" evidence="1">
    <location>
        <begin position="165"/>
        <end position="208"/>
    </location>
</feature>
<accession>A0A2R8ACQ3</accession>
<evidence type="ECO:0000313" key="2">
    <source>
        <dbReference type="EMBL" id="SPF29999.1"/>
    </source>
</evidence>
<gene>
    <name evidence="2" type="ORF">POI8812_02326</name>
</gene>
<dbReference type="AlphaFoldDB" id="A0A2R8ACQ3"/>
<evidence type="ECO:0000256" key="1">
    <source>
        <dbReference type="SAM" id="MobiDB-lite"/>
    </source>
</evidence>
<dbReference type="Proteomes" id="UP000244932">
    <property type="component" value="Unassembled WGS sequence"/>
</dbReference>
<feature type="region of interest" description="Disordered" evidence="1">
    <location>
        <begin position="27"/>
        <end position="58"/>
    </location>
</feature>
<keyword evidence="3" id="KW-1185">Reference proteome</keyword>
<feature type="compositionally biased region" description="Basic and acidic residues" evidence="1">
    <location>
        <begin position="151"/>
        <end position="161"/>
    </location>
</feature>